<dbReference type="GO" id="GO:0090110">
    <property type="term" value="P:COPII-coated vesicle cargo loading"/>
    <property type="evidence" value="ECO:0007669"/>
    <property type="project" value="TreeGrafter"/>
</dbReference>
<feature type="domain" description="Zinc finger Sec23/Sec24-type" evidence="8">
    <location>
        <begin position="356"/>
        <end position="394"/>
    </location>
</feature>
<evidence type="ECO:0000256" key="2">
    <source>
        <dbReference type="ARBA" id="ARBA00004397"/>
    </source>
</evidence>
<dbReference type="InterPro" id="IPR036174">
    <property type="entry name" value="Znf_Sec23_Sec24_sf"/>
</dbReference>
<feature type="domain" description="Sec23/Sec24 trunk" evidence="9">
    <location>
        <begin position="433"/>
        <end position="668"/>
    </location>
</feature>
<evidence type="ECO:0000259" key="10">
    <source>
        <dbReference type="Pfam" id="PF04815"/>
    </source>
</evidence>
<feature type="domain" description="Sec23/Sec24 beta-sandwich" evidence="11">
    <location>
        <begin position="675"/>
        <end position="757"/>
    </location>
</feature>
<name>A0A0N5CZ19_THECL</name>
<dbReference type="InterPro" id="IPR036465">
    <property type="entry name" value="vWFA_dom_sf"/>
</dbReference>
<protein>
    <submittedName>
        <fullName evidence="14">Protein transport protein Sec24C</fullName>
    </submittedName>
</protein>
<keyword evidence="6" id="KW-0968">Cytoplasmic vesicle</keyword>
<organism evidence="14">
    <name type="scientific">Thelazia callipaeda</name>
    <name type="common">Oriental eyeworm</name>
    <name type="synonym">Parasitic nematode</name>
    <dbReference type="NCBI Taxonomy" id="103827"/>
    <lineage>
        <taxon>Eukaryota</taxon>
        <taxon>Metazoa</taxon>
        <taxon>Ecdysozoa</taxon>
        <taxon>Nematoda</taxon>
        <taxon>Chromadorea</taxon>
        <taxon>Rhabditida</taxon>
        <taxon>Spirurina</taxon>
        <taxon>Spiruromorpha</taxon>
        <taxon>Thelazioidea</taxon>
        <taxon>Thelaziidae</taxon>
        <taxon>Thelazia</taxon>
    </lineage>
</organism>
<dbReference type="PANTHER" id="PTHR13803:SF4">
    <property type="entry name" value="SECRETORY 24CD, ISOFORM C"/>
    <property type="match status" value="1"/>
</dbReference>
<evidence type="ECO:0000256" key="3">
    <source>
        <dbReference type="ARBA" id="ARBA00008334"/>
    </source>
</evidence>
<dbReference type="PANTHER" id="PTHR13803">
    <property type="entry name" value="SEC24-RELATED PROTEIN"/>
    <property type="match status" value="1"/>
</dbReference>
<evidence type="ECO:0000256" key="4">
    <source>
        <dbReference type="ARBA" id="ARBA00022448"/>
    </source>
</evidence>
<keyword evidence="13" id="KW-1185">Reference proteome</keyword>
<dbReference type="GO" id="GO:0030127">
    <property type="term" value="C:COPII vesicle coat"/>
    <property type="evidence" value="ECO:0007669"/>
    <property type="project" value="InterPro"/>
</dbReference>
<dbReference type="WBParaSite" id="TCLT_0000571801-mRNA-1">
    <property type="protein sequence ID" value="TCLT_0000571801-mRNA-1"/>
    <property type="gene ID" value="TCLT_0000571801"/>
</dbReference>
<dbReference type="InterPro" id="IPR036180">
    <property type="entry name" value="Gelsolin-like_dom_sf"/>
</dbReference>
<dbReference type="OMA" id="RLCKHGD"/>
<dbReference type="Gene3D" id="2.30.30.380">
    <property type="entry name" value="Zn-finger domain of Sec23/24"/>
    <property type="match status" value="1"/>
</dbReference>
<dbReference type="STRING" id="103827.A0A0N5CZ19"/>
<dbReference type="InterPro" id="IPR006895">
    <property type="entry name" value="Znf_Sec23_Sec24"/>
</dbReference>
<dbReference type="InterPro" id="IPR006900">
    <property type="entry name" value="Sec23/24_helical_dom"/>
</dbReference>
<reference evidence="12 13" key="2">
    <citation type="submission" date="2018-11" db="EMBL/GenBank/DDBJ databases">
        <authorList>
            <consortium name="Pathogen Informatics"/>
        </authorList>
    </citation>
    <scope>NUCLEOTIDE SEQUENCE [LARGE SCALE GENOMIC DNA]</scope>
</reference>
<dbReference type="InterPro" id="IPR006896">
    <property type="entry name" value="Sec23/24_trunk_dom"/>
</dbReference>
<evidence type="ECO:0000259" key="7">
    <source>
        <dbReference type="Pfam" id="PF00626"/>
    </source>
</evidence>
<dbReference type="GO" id="GO:0006886">
    <property type="term" value="P:intracellular protein transport"/>
    <property type="evidence" value="ECO:0007669"/>
    <property type="project" value="InterPro"/>
</dbReference>
<dbReference type="Proteomes" id="UP000276776">
    <property type="component" value="Unassembled WGS sequence"/>
</dbReference>
<feature type="domain" description="Sec23/Sec24 helical" evidence="10">
    <location>
        <begin position="768"/>
        <end position="869"/>
    </location>
</feature>
<evidence type="ECO:0000313" key="13">
    <source>
        <dbReference type="Proteomes" id="UP000276776"/>
    </source>
</evidence>
<dbReference type="GO" id="GO:0070971">
    <property type="term" value="C:endoplasmic reticulum exit site"/>
    <property type="evidence" value="ECO:0007669"/>
    <property type="project" value="TreeGrafter"/>
</dbReference>
<dbReference type="Pfam" id="PF04815">
    <property type="entry name" value="Sec23_helical"/>
    <property type="match status" value="1"/>
</dbReference>
<evidence type="ECO:0000259" key="9">
    <source>
        <dbReference type="Pfam" id="PF04811"/>
    </source>
</evidence>
<comment type="subcellular location">
    <subcellularLocation>
        <location evidence="1">Cytoplasmic vesicle</location>
        <location evidence="1">COPII-coated vesicle membrane</location>
        <topology evidence="1">Peripheral membrane protein</topology>
        <orientation evidence="1">Cytoplasmic side</orientation>
    </subcellularLocation>
    <subcellularLocation>
        <location evidence="2">Endoplasmic reticulum membrane</location>
        <topology evidence="2">Peripheral membrane protein</topology>
        <orientation evidence="2">Cytoplasmic side</orientation>
    </subcellularLocation>
</comment>
<evidence type="ECO:0000313" key="12">
    <source>
        <dbReference type="EMBL" id="VDN02983.1"/>
    </source>
</evidence>
<evidence type="ECO:0000259" key="8">
    <source>
        <dbReference type="Pfam" id="PF04810"/>
    </source>
</evidence>
<evidence type="ECO:0000313" key="14">
    <source>
        <dbReference type="WBParaSite" id="TCLT_0000571801-mRNA-1"/>
    </source>
</evidence>
<evidence type="ECO:0000256" key="1">
    <source>
        <dbReference type="ARBA" id="ARBA00004299"/>
    </source>
</evidence>
<keyword evidence="4" id="KW-0813">Transport</keyword>
<dbReference type="GO" id="GO:0000149">
    <property type="term" value="F:SNARE binding"/>
    <property type="evidence" value="ECO:0007669"/>
    <property type="project" value="TreeGrafter"/>
</dbReference>
<dbReference type="Gene3D" id="3.40.20.10">
    <property type="entry name" value="Severin"/>
    <property type="match status" value="1"/>
</dbReference>
<gene>
    <name evidence="12" type="ORF">TCLT_LOCUS5707</name>
</gene>
<reference evidence="14" key="1">
    <citation type="submission" date="2016-04" db="UniProtKB">
        <authorList>
            <consortium name="WormBaseParasite"/>
        </authorList>
    </citation>
    <scope>IDENTIFICATION</scope>
</reference>
<dbReference type="SUPFAM" id="SSF53300">
    <property type="entry name" value="vWA-like"/>
    <property type="match status" value="1"/>
</dbReference>
<evidence type="ECO:0000259" key="11">
    <source>
        <dbReference type="Pfam" id="PF08033"/>
    </source>
</evidence>
<dbReference type="Pfam" id="PF00626">
    <property type="entry name" value="Gelsolin"/>
    <property type="match status" value="1"/>
</dbReference>
<dbReference type="SUPFAM" id="SSF81995">
    <property type="entry name" value="beta-sandwich domain of Sec23/24"/>
    <property type="match status" value="1"/>
</dbReference>
<dbReference type="SUPFAM" id="SSF82919">
    <property type="entry name" value="Zn-finger domain of Sec23/24"/>
    <property type="match status" value="1"/>
</dbReference>
<dbReference type="InterPro" id="IPR036175">
    <property type="entry name" value="Sec23/24_helical_dom_sf"/>
</dbReference>
<accession>A0A0N5CZ19</accession>
<dbReference type="OrthoDB" id="49016at2759"/>
<dbReference type="EMBL" id="UYYF01004358">
    <property type="protein sequence ID" value="VDN02983.1"/>
    <property type="molecule type" value="Genomic_DNA"/>
</dbReference>
<dbReference type="Pfam" id="PF04810">
    <property type="entry name" value="zf-Sec23_Sec24"/>
    <property type="match status" value="1"/>
</dbReference>
<dbReference type="GO" id="GO:0008270">
    <property type="term" value="F:zinc ion binding"/>
    <property type="evidence" value="ECO:0007669"/>
    <property type="project" value="InterPro"/>
</dbReference>
<keyword evidence="5" id="KW-0653">Protein transport</keyword>
<sequence length="1022" mass="113605">MQNLAAQADPIPGHFAGQQGFPPRFPVASGELTVPFEKISSCKVCLLSKTELTEIFLCYLNFFQELIVKYQICFIHILLDSQIVFPPKLPTASGTISHDQLLPGTISSATTFPGNTATTPVRYVTQNASKVGDFPQLSNSSVLPTSAGIVPPISTMGVMPSSDSVVNQHCFAPPIQSTVDGMKGSNVTGSTPLRIAAPPPVPGSFNSMSSAPVGFPSAHGAAMNYNGTPAGIAGPQMHGDIAGPPASGIYHQKPRLDPSLMPSAQVIEEDRSTRSGIFPTGYPTAEHPPLTSTEFIAQDQGVCNPKFMRSTLYIAPASSDMLKTTQLSFAVAVTPFARLHPIEVHPPIVDLGELGPVRCHRCKAYMSPFMEFQDGGRRFKCPFCLASTAVEEVYFAHLNHTGRRTDIQHRPEQFLGSYEFVATKPYCKNGLKPKEPAFIFMLDVSYSAVHCGLVSTFCRNIRNLLNHLPKESGQDKSSLRIGFATYDQTVHFYNLKNYMGQPEMLVVEDVNDVFVPLVDGFLNFLSLLTEIEKMFAETRVTETMLGPVIQAGLDALKCADRAGKLFIFHSNLPLMDAPGKLKNREDRKLLGTDKEKTILQPSNDFYCKLGEECVKGGCAVDLFLFPNSFVDIASLSPVCTITGGSLYRYQYFEIAKDSERFLADLSHDISREIVFDVVMRVRTSTGLRPTGFFGSFFMDNSTDMEMGAIDCDKTIHVEIRHDDKLPEGNAYLQTAILFTSCSGERRLRIHNLTLSVSSDFNQLYRVADLDCLTSFLFKQAEFFLRDKSPKEMREIINTRCAQILATYREKCSEQAPLGQLILPECLKLLPLFVNSIIKNDAISGANDITVDDRAYLMQIVPSLKVEDALTLLYPTVFAVSDLVIEPQSTEITLPASIRASYENLSADKAYIIYNGIMMFLWIGLKVPQDWVQDVFNSNSVTQLNVENNIIPERDNARSRALRYVIECVNRNRLRHMKLFIICQQNALEAWMKKFLVEDRTSNMPSYVDYLCNIHREIRNLLG</sequence>
<dbReference type="Gene3D" id="3.40.50.410">
    <property type="entry name" value="von Willebrand factor, type A domain"/>
    <property type="match status" value="1"/>
</dbReference>
<feature type="domain" description="Gelsolin-like" evidence="7">
    <location>
        <begin position="892"/>
        <end position="953"/>
    </location>
</feature>
<dbReference type="GO" id="GO:0005789">
    <property type="term" value="C:endoplasmic reticulum membrane"/>
    <property type="evidence" value="ECO:0007669"/>
    <property type="project" value="UniProtKB-SubCell"/>
</dbReference>
<dbReference type="AlphaFoldDB" id="A0A0N5CZ19"/>
<dbReference type="FunFam" id="3.40.50.410:FF:000020">
    <property type="entry name" value="protein transport protein Sec24D isoform X1"/>
    <property type="match status" value="1"/>
</dbReference>
<dbReference type="InterPro" id="IPR029006">
    <property type="entry name" value="ADF-H/Gelsolin-like_dom_sf"/>
</dbReference>
<evidence type="ECO:0000256" key="5">
    <source>
        <dbReference type="ARBA" id="ARBA00022927"/>
    </source>
</evidence>
<dbReference type="SUPFAM" id="SSF81811">
    <property type="entry name" value="Helical domain of Sec23/24"/>
    <property type="match status" value="1"/>
</dbReference>
<dbReference type="SUPFAM" id="SSF82754">
    <property type="entry name" value="C-terminal, gelsolin-like domain of Sec23/24"/>
    <property type="match status" value="1"/>
</dbReference>
<dbReference type="Gene3D" id="1.20.120.730">
    <property type="entry name" value="Sec23/Sec24 helical domain"/>
    <property type="match status" value="1"/>
</dbReference>
<dbReference type="InterPro" id="IPR012990">
    <property type="entry name" value="Beta-sandwich_Sec23_24"/>
</dbReference>
<dbReference type="Pfam" id="PF08033">
    <property type="entry name" value="Sec23_BS"/>
    <property type="match status" value="1"/>
</dbReference>
<dbReference type="InterPro" id="IPR050550">
    <property type="entry name" value="SEC23_SEC24_subfamily"/>
</dbReference>
<dbReference type="InterPro" id="IPR007123">
    <property type="entry name" value="Gelsolin-like_dom"/>
</dbReference>
<comment type="similarity">
    <text evidence="3">Belongs to the SEC23/SEC24 family. SEC24 subfamily.</text>
</comment>
<dbReference type="Pfam" id="PF04811">
    <property type="entry name" value="Sec23_trunk"/>
    <property type="match status" value="1"/>
</dbReference>
<dbReference type="Gene3D" id="2.60.40.1670">
    <property type="entry name" value="beta-sandwich domain of Sec23/24"/>
    <property type="match status" value="1"/>
</dbReference>
<proteinExistence type="inferred from homology"/>
<evidence type="ECO:0000256" key="6">
    <source>
        <dbReference type="ARBA" id="ARBA00023329"/>
    </source>
</evidence>